<evidence type="ECO:0000313" key="1">
    <source>
        <dbReference type="EMBL" id="VAW72527.1"/>
    </source>
</evidence>
<dbReference type="EMBL" id="UOFN01000002">
    <property type="protein sequence ID" value="VAW72527.1"/>
    <property type="molecule type" value="Genomic_DNA"/>
</dbReference>
<evidence type="ECO:0008006" key="2">
    <source>
        <dbReference type="Google" id="ProtNLM"/>
    </source>
</evidence>
<dbReference type="Pfam" id="PF11848">
    <property type="entry name" value="DUF3368"/>
    <property type="match status" value="1"/>
</dbReference>
<name>A0A3B0YAF0_9ZZZZ</name>
<dbReference type="InterPro" id="IPR021799">
    <property type="entry name" value="PIN-like_prokaryotic"/>
</dbReference>
<accession>A0A3B0YAF0</accession>
<protein>
    <recommendedName>
        <fullName evidence="2">DUF5615 domain-containing protein</fullName>
    </recommendedName>
</protein>
<gene>
    <name evidence="1" type="ORF">MNBD_GAMMA15-1536</name>
</gene>
<dbReference type="InterPro" id="IPR029060">
    <property type="entry name" value="PIN-like_dom_sf"/>
</dbReference>
<sequence length="96" mass="10621">MTVKYARLGVSSNDCLALALAKQEDCPLLTGDAALRQVSMLENVEARGTVWLMGELIEANVIVVDQAVSAYDAMRADGSRLPWHDVDTQIKKFRNR</sequence>
<dbReference type="AlphaFoldDB" id="A0A3B0YAF0"/>
<proteinExistence type="predicted"/>
<reference evidence="1" key="1">
    <citation type="submission" date="2018-06" db="EMBL/GenBank/DDBJ databases">
        <authorList>
            <person name="Zhirakovskaya E."/>
        </authorList>
    </citation>
    <scope>NUCLEOTIDE SEQUENCE</scope>
</reference>
<dbReference type="SUPFAM" id="SSF88723">
    <property type="entry name" value="PIN domain-like"/>
    <property type="match status" value="1"/>
</dbReference>
<organism evidence="1">
    <name type="scientific">hydrothermal vent metagenome</name>
    <dbReference type="NCBI Taxonomy" id="652676"/>
    <lineage>
        <taxon>unclassified sequences</taxon>
        <taxon>metagenomes</taxon>
        <taxon>ecological metagenomes</taxon>
    </lineage>
</organism>